<proteinExistence type="predicted"/>
<dbReference type="InterPro" id="IPR036010">
    <property type="entry name" value="2Fe-2S_ferredoxin-like_sf"/>
</dbReference>
<name>A0ABY3EK29_9BURK</name>
<evidence type="ECO:0000256" key="2">
    <source>
        <dbReference type="ARBA" id="ARBA00022827"/>
    </source>
</evidence>
<evidence type="ECO:0000313" key="5">
    <source>
        <dbReference type="EMBL" id="TSP11302.1"/>
    </source>
</evidence>
<comment type="caution">
    <text evidence="5">The sequence shown here is derived from an EMBL/GenBank/DDBJ whole genome shotgun (WGS) entry which is preliminary data.</text>
</comment>
<dbReference type="Proteomes" id="UP000318943">
    <property type="component" value="Unassembled WGS sequence"/>
</dbReference>
<evidence type="ECO:0000256" key="1">
    <source>
        <dbReference type="ARBA" id="ARBA00022630"/>
    </source>
</evidence>
<dbReference type="InterPro" id="IPR012675">
    <property type="entry name" value="Beta-grasp_dom_sf"/>
</dbReference>
<keyword evidence="6" id="KW-1185">Reference proteome</keyword>
<organism evidence="5 6">
    <name type="scientific">Cupriavidus campinensis</name>
    <dbReference type="NCBI Taxonomy" id="151783"/>
    <lineage>
        <taxon>Bacteria</taxon>
        <taxon>Pseudomonadati</taxon>
        <taxon>Pseudomonadota</taxon>
        <taxon>Betaproteobacteria</taxon>
        <taxon>Burkholderiales</taxon>
        <taxon>Burkholderiaceae</taxon>
        <taxon>Cupriavidus</taxon>
    </lineage>
</organism>
<reference evidence="5 6" key="1">
    <citation type="submission" date="2019-05" db="EMBL/GenBank/DDBJ databases">
        <title>Whole genome sequence analysis of Cupriavidus campinensis S14E4C strain.</title>
        <authorList>
            <person name="Abbaszade G."/>
            <person name="Szabo A."/>
            <person name="Toumi M."/>
            <person name="Toth E."/>
        </authorList>
    </citation>
    <scope>NUCLEOTIDE SEQUENCE [LARGE SCALE GENOMIC DNA]</scope>
    <source>
        <strain evidence="5 6">S14E4C</strain>
    </source>
</reference>
<evidence type="ECO:0000256" key="3">
    <source>
        <dbReference type="SAM" id="MobiDB-lite"/>
    </source>
</evidence>
<feature type="domain" description="2Fe-2S ferredoxin-type" evidence="4">
    <location>
        <begin position="37"/>
        <end position="131"/>
    </location>
</feature>
<dbReference type="Gene3D" id="3.10.20.30">
    <property type="match status" value="1"/>
</dbReference>
<feature type="region of interest" description="Disordered" evidence="3">
    <location>
        <begin position="1"/>
        <end position="29"/>
    </location>
</feature>
<keyword evidence="1" id="KW-0285">Flavoprotein</keyword>
<dbReference type="CDD" id="cd00207">
    <property type="entry name" value="fer2"/>
    <property type="match status" value="1"/>
</dbReference>
<evidence type="ECO:0000313" key="6">
    <source>
        <dbReference type="Proteomes" id="UP000318943"/>
    </source>
</evidence>
<keyword evidence="2" id="KW-0274">FAD</keyword>
<dbReference type="InterPro" id="IPR001041">
    <property type="entry name" value="2Fe-2S_ferredoxin-type"/>
</dbReference>
<accession>A0ABY3EK29</accession>
<dbReference type="PANTHER" id="PTHR43644:SF1">
    <property type="entry name" value="NAD(P)H-FLAVIN REDUCTASE"/>
    <property type="match status" value="1"/>
</dbReference>
<dbReference type="EMBL" id="VCIZ01000011">
    <property type="protein sequence ID" value="TSP11302.1"/>
    <property type="molecule type" value="Genomic_DNA"/>
</dbReference>
<sequence>MRADIETAAADTTGDTGSGSGSPAPVAPISAPEIRKVEIEFVTNAGKTVTAPANSNLLRVSLREQGGIPFKCGGGLCGTCKCHIDRGLEHTDAVKPKERRHLSDDDLRAGFRMACQTFVNGDIAVSWEPKARV</sequence>
<dbReference type="PROSITE" id="PS00197">
    <property type="entry name" value="2FE2S_FER_1"/>
    <property type="match status" value="1"/>
</dbReference>
<dbReference type="PROSITE" id="PS51085">
    <property type="entry name" value="2FE2S_FER_2"/>
    <property type="match status" value="1"/>
</dbReference>
<protein>
    <submittedName>
        <fullName evidence="5">2Fe-2S iron-sulfur cluster binding domain-containing protein</fullName>
    </submittedName>
</protein>
<dbReference type="SUPFAM" id="SSF54292">
    <property type="entry name" value="2Fe-2S ferredoxin-like"/>
    <property type="match status" value="1"/>
</dbReference>
<gene>
    <name evidence="5" type="ORF">FGG12_18105</name>
</gene>
<evidence type="ECO:0000259" key="4">
    <source>
        <dbReference type="PROSITE" id="PS51085"/>
    </source>
</evidence>
<dbReference type="InterPro" id="IPR006058">
    <property type="entry name" value="2Fe2S_fd_BS"/>
</dbReference>
<dbReference type="Pfam" id="PF00111">
    <property type="entry name" value="Fer2"/>
    <property type="match status" value="1"/>
</dbReference>
<dbReference type="PANTHER" id="PTHR43644">
    <property type="entry name" value="NA(+)-TRANSLOCATING NADH-QUINONE REDUCTASE SUBUNIT"/>
    <property type="match status" value="1"/>
</dbReference>